<reference evidence="1 2" key="1">
    <citation type="submission" date="2015-10" db="EMBL/GenBank/DDBJ databases">
        <title>Draft genome sequence of Streptomyces sp. RV15, isolated from a marine sponge.</title>
        <authorList>
            <person name="Ruckert C."/>
            <person name="Abdelmohsen U.R."/>
            <person name="Winkler A."/>
            <person name="Hentschel U."/>
            <person name="Kalinowski J."/>
            <person name="Kampfer P."/>
            <person name="Glaeser S."/>
        </authorList>
    </citation>
    <scope>NUCLEOTIDE SEQUENCE [LARGE SCALE GENOMIC DNA]</scope>
    <source>
        <strain evidence="1 2">RV15</strain>
    </source>
</reference>
<dbReference type="RefSeq" id="WP_067027294.1">
    <property type="nucleotide sequence ID" value="NZ_KQ949095.1"/>
</dbReference>
<evidence type="ECO:0000313" key="1">
    <source>
        <dbReference type="EMBL" id="KUO17698.1"/>
    </source>
</evidence>
<dbReference type="InterPro" id="IPR000415">
    <property type="entry name" value="Nitroreductase-like"/>
</dbReference>
<dbReference type="OrthoDB" id="8156917at2"/>
<dbReference type="NCBIfam" id="NF047509">
    <property type="entry name" value="Rv3131_FMN_oxido"/>
    <property type="match status" value="1"/>
</dbReference>
<comment type="caution">
    <text evidence="1">The sequence shown here is derived from an EMBL/GenBank/DDBJ whole genome shotgun (WGS) entry which is preliminary data.</text>
</comment>
<dbReference type="STRING" id="909626.AQJ91_28720"/>
<dbReference type="Proteomes" id="UP000053260">
    <property type="component" value="Unassembled WGS sequence"/>
</dbReference>
<dbReference type="Gene3D" id="3.40.109.10">
    <property type="entry name" value="NADH Oxidase"/>
    <property type="match status" value="1"/>
</dbReference>
<dbReference type="SUPFAM" id="SSF55469">
    <property type="entry name" value="FMN-dependent nitroreductase-like"/>
    <property type="match status" value="2"/>
</dbReference>
<gene>
    <name evidence="1" type="ORF">AQJ91_28720</name>
</gene>
<sequence length="332" mass="36387">MSLSTLPYENPGRAALHLARAASLAPSPHNSQPWFFVEEGHDHGFEVHADTGRRVVLTDPGGRETVIACGAALFNVRIAVRHLGFRPAVDLLPEPGNPAFLARVGYAAHAPATPDETALAGAITLRHTHRGPFGPEPVPDALLDELYDHARAEGADLQIIDEPGKLRLLTDLVRTAERLHRADPRHAAELARYVGPYGVPVEACRYHPDCTVLAGRDYLGVSRRFPGPPRRWIARSGVVAVLSTAHDGRPDWLRAGQALERVLLHAAAHRVMAAFHTQPLELPSLRADLRTHLTGGRHPQVILRLGRPAQTWCTPRRPPAASLVCEREPVRW</sequence>
<dbReference type="EMBL" id="LMXB01000072">
    <property type="protein sequence ID" value="KUO17698.1"/>
    <property type="molecule type" value="Genomic_DNA"/>
</dbReference>
<dbReference type="GO" id="GO:0016491">
    <property type="term" value="F:oxidoreductase activity"/>
    <property type="evidence" value="ECO:0007669"/>
    <property type="project" value="InterPro"/>
</dbReference>
<evidence type="ECO:0000313" key="2">
    <source>
        <dbReference type="Proteomes" id="UP000053260"/>
    </source>
</evidence>
<name>A0A101UVL7_9ACTN</name>
<keyword evidence="2" id="KW-1185">Reference proteome</keyword>
<evidence type="ECO:0008006" key="3">
    <source>
        <dbReference type="Google" id="ProtNLM"/>
    </source>
</evidence>
<organism evidence="1 2">
    <name type="scientific">Streptomyces dysideae</name>
    <dbReference type="NCBI Taxonomy" id="909626"/>
    <lineage>
        <taxon>Bacteria</taxon>
        <taxon>Bacillati</taxon>
        <taxon>Actinomycetota</taxon>
        <taxon>Actinomycetes</taxon>
        <taxon>Kitasatosporales</taxon>
        <taxon>Streptomycetaceae</taxon>
        <taxon>Streptomyces</taxon>
    </lineage>
</organism>
<accession>A0A101UVL7</accession>
<dbReference type="AlphaFoldDB" id="A0A101UVL7"/>
<protein>
    <recommendedName>
        <fullName evidence="3">Nitroreductase</fullName>
    </recommendedName>
</protein>
<proteinExistence type="predicted"/>